<dbReference type="GO" id="GO:0034245">
    <property type="term" value="C:mitochondrial DNA-directed RNA polymerase complex"/>
    <property type="evidence" value="ECO:0007669"/>
    <property type="project" value="TreeGrafter"/>
</dbReference>
<dbReference type="SUPFAM" id="SSF56672">
    <property type="entry name" value="DNA/RNA polymerases"/>
    <property type="match status" value="1"/>
</dbReference>
<evidence type="ECO:0000259" key="9">
    <source>
        <dbReference type="Pfam" id="PF00940"/>
    </source>
</evidence>
<evidence type="ECO:0000256" key="3">
    <source>
        <dbReference type="ARBA" id="ARBA00022478"/>
    </source>
</evidence>
<dbReference type="GO" id="GO:0003899">
    <property type="term" value="F:DNA-directed RNA polymerase activity"/>
    <property type="evidence" value="ECO:0007669"/>
    <property type="project" value="UniProtKB-EC"/>
</dbReference>
<keyword evidence="3" id="KW-0240">DNA-directed RNA polymerase</keyword>
<evidence type="ECO:0000256" key="6">
    <source>
        <dbReference type="ARBA" id="ARBA00022946"/>
    </source>
</evidence>
<evidence type="ECO:0000256" key="4">
    <source>
        <dbReference type="ARBA" id="ARBA00022679"/>
    </source>
</evidence>
<evidence type="ECO:0000256" key="1">
    <source>
        <dbReference type="ARBA" id="ARBA00009493"/>
    </source>
</evidence>
<reference evidence="11" key="1">
    <citation type="submission" date="2012-08" db="EMBL/GenBank/DDBJ databases">
        <title>The Genome Sequence of Wuchereria bancrofti.</title>
        <authorList>
            <person name="Nutman T.B."/>
            <person name="Fink D.L."/>
            <person name="Russ C."/>
            <person name="Young S."/>
            <person name="Zeng Q."/>
            <person name="Koehrsen M."/>
            <person name="Alvarado L."/>
            <person name="Berlin A."/>
            <person name="Chapman S.B."/>
            <person name="Chen Z."/>
            <person name="Freedman E."/>
            <person name="Gellesch M."/>
            <person name="Goldberg J."/>
            <person name="Griggs A."/>
            <person name="Gujja S."/>
            <person name="Heilman E.R."/>
            <person name="Heiman D."/>
            <person name="Hepburn T."/>
            <person name="Howarth C."/>
            <person name="Jen D."/>
            <person name="Larson L."/>
            <person name="Lewis B."/>
            <person name="Mehta T."/>
            <person name="Park D."/>
            <person name="Pearson M."/>
            <person name="Roberts A."/>
            <person name="Saif S."/>
            <person name="Shea T."/>
            <person name="Shenoy N."/>
            <person name="Sisk P."/>
            <person name="Stolte C."/>
            <person name="Sykes S."/>
            <person name="Walk T."/>
            <person name="White J."/>
            <person name="Yandava C."/>
            <person name="Haas B."/>
            <person name="Henn M.R."/>
            <person name="Nusbaum C."/>
            <person name="Birren B."/>
        </authorList>
    </citation>
    <scope>NUCLEOTIDE SEQUENCE [LARGE SCALE GENOMIC DNA]</scope>
    <source>
        <strain evidence="11">NA</strain>
    </source>
</reference>
<keyword evidence="4" id="KW-0808">Transferase</keyword>
<organism evidence="10 11">
    <name type="scientific">Wuchereria bancrofti</name>
    <dbReference type="NCBI Taxonomy" id="6293"/>
    <lineage>
        <taxon>Eukaryota</taxon>
        <taxon>Metazoa</taxon>
        <taxon>Ecdysozoa</taxon>
        <taxon>Nematoda</taxon>
        <taxon>Chromadorea</taxon>
        <taxon>Rhabditida</taxon>
        <taxon>Spirurina</taxon>
        <taxon>Spiruromorpha</taxon>
        <taxon>Filarioidea</taxon>
        <taxon>Onchocercidae</taxon>
        <taxon>Wuchereria</taxon>
    </lineage>
</organism>
<dbReference type="Gene3D" id="1.10.287.280">
    <property type="match status" value="1"/>
</dbReference>
<protein>
    <recommendedName>
        <fullName evidence="2">DNA-directed RNA polymerase</fullName>
        <ecNumber evidence="2">2.7.7.6</ecNumber>
    </recommendedName>
</protein>
<dbReference type="GO" id="GO:0006390">
    <property type="term" value="P:mitochondrial transcription"/>
    <property type="evidence" value="ECO:0007669"/>
    <property type="project" value="TreeGrafter"/>
</dbReference>
<comment type="similarity">
    <text evidence="1">Belongs to the phage and mitochondrial RNA polymerase family.</text>
</comment>
<dbReference type="Proteomes" id="UP000004810">
    <property type="component" value="Unassembled WGS sequence"/>
</dbReference>
<evidence type="ECO:0000256" key="8">
    <source>
        <dbReference type="ARBA" id="ARBA00048552"/>
    </source>
</evidence>
<proteinExistence type="inferred from homology"/>
<dbReference type="FunFam" id="1.10.287.280:FF:000001">
    <property type="entry name" value="DNA-directed RNA polymerase"/>
    <property type="match status" value="1"/>
</dbReference>
<sequence length="250" mass="29007">KQARPVFDALNDLGITPWKINEPVLDVALKVFEMAQTNADEKFLEKLSIPIHPSRVPIPDYVVKFGNMEIDELPITDWREYSKAKYEAMKKRNELNSLWCWLLYRLTMANHFKGSVLFFPHSMDFRGRVYPITPYLNHMGDDLNRSLLVFAEGRPLGDDGLRWLKLHCINLTGILKKESNFSRVAYADEMLPKILESANNPLSGEMWWTKSEEPWQTLSACIEIRNALQTGNFLTGPLRVHLLFLPFLPW</sequence>
<keyword evidence="6" id="KW-0809">Transit peptide</keyword>
<dbReference type="EMBL" id="ADBV01012879">
    <property type="protein sequence ID" value="EJW74081.1"/>
    <property type="molecule type" value="Genomic_DNA"/>
</dbReference>
<dbReference type="GO" id="GO:0001018">
    <property type="term" value="F:mitochondrial promoter sequence-specific DNA binding"/>
    <property type="evidence" value="ECO:0007669"/>
    <property type="project" value="TreeGrafter"/>
</dbReference>
<dbReference type="InterPro" id="IPR043502">
    <property type="entry name" value="DNA/RNA_pol_sf"/>
</dbReference>
<feature type="domain" description="DNA-directed RNA polymerase C-terminal" evidence="9">
    <location>
        <begin position="154"/>
        <end position="232"/>
    </location>
</feature>
<keyword evidence="7" id="KW-0804">Transcription</keyword>
<evidence type="ECO:0000313" key="11">
    <source>
        <dbReference type="Proteomes" id="UP000004810"/>
    </source>
</evidence>
<name>J9DWE8_WUCBA</name>
<evidence type="ECO:0000256" key="2">
    <source>
        <dbReference type="ARBA" id="ARBA00012418"/>
    </source>
</evidence>
<evidence type="ECO:0000313" key="10">
    <source>
        <dbReference type="EMBL" id="EJW74081.1"/>
    </source>
</evidence>
<dbReference type="AlphaFoldDB" id="J9DWE8"/>
<dbReference type="InterPro" id="IPR046950">
    <property type="entry name" value="DNA-dir_Rpol_C_phage-type"/>
</dbReference>
<dbReference type="EC" id="2.7.7.6" evidence="2"/>
<evidence type="ECO:0000256" key="7">
    <source>
        <dbReference type="ARBA" id="ARBA00023163"/>
    </source>
</evidence>
<keyword evidence="5" id="KW-0548">Nucleotidyltransferase</keyword>
<gene>
    <name evidence="10" type="ORF">WUBG_15011</name>
</gene>
<comment type="caution">
    <text evidence="10">The sequence shown here is derived from an EMBL/GenBank/DDBJ whole genome shotgun (WGS) entry which is preliminary data.</text>
</comment>
<comment type="catalytic activity">
    <reaction evidence="8">
        <text>RNA(n) + a ribonucleoside 5'-triphosphate = RNA(n+1) + diphosphate</text>
        <dbReference type="Rhea" id="RHEA:21248"/>
        <dbReference type="Rhea" id="RHEA-COMP:14527"/>
        <dbReference type="Rhea" id="RHEA-COMP:17342"/>
        <dbReference type="ChEBI" id="CHEBI:33019"/>
        <dbReference type="ChEBI" id="CHEBI:61557"/>
        <dbReference type="ChEBI" id="CHEBI:140395"/>
        <dbReference type="EC" id="2.7.7.6"/>
    </reaction>
</comment>
<dbReference type="PANTHER" id="PTHR10102:SF0">
    <property type="entry name" value="DNA-DIRECTED RNA POLYMERASE, MITOCHONDRIAL"/>
    <property type="match status" value="1"/>
</dbReference>
<evidence type="ECO:0000256" key="5">
    <source>
        <dbReference type="ARBA" id="ARBA00022695"/>
    </source>
</evidence>
<dbReference type="Pfam" id="PF00940">
    <property type="entry name" value="RNA_pol"/>
    <property type="match status" value="1"/>
</dbReference>
<feature type="non-terminal residue" evidence="10">
    <location>
        <position position="1"/>
    </location>
</feature>
<accession>J9DWE8</accession>
<dbReference type="InterPro" id="IPR002092">
    <property type="entry name" value="DNA-dir_Rpol_phage-type"/>
</dbReference>
<dbReference type="PANTHER" id="PTHR10102">
    <property type="entry name" value="DNA-DIRECTED RNA POLYMERASE, MITOCHONDRIAL"/>
    <property type="match status" value="1"/>
</dbReference>